<evidence type="ECO:0000313" key="3">
    <source>
        <dbReference type="EMBL" id="SHM25747.1"/>
    </source>
</evidence>
<dbReference type="PANTHER" id="PTHR12526">
    <property type="entry name" value="GLYCOSYLTRANSFERASE"/>
    <property type="match status" value="1"/>
</dbReference>
<dbReference type="InParanoid" id="A0A1M7HC67"/>
<dbReference type="RefSeq" id="WP_079553339.1">
    <property type="nucleotide sequence ID" value="NZ_LT670847.1"/>
</dbReference>
<dbReference type="InterPro" id="IPR001296">
    <property type="entry name" value="Glyco_trans_1"/>
</dbReference>
<dbReference type="SUPFAM" id="SSF53756">
    <property type="entry name" value="UDP-Glycosyltransferase/glycogen phosphorylase"/>
    <property type="match status" value="1"/>
</dbReference>
<accession>A0A1M7HC67</accession>
<reference evidence="3 4" key="1">
    <citation type="submission" date="2016-11" db="EMBL/GenBank/DDBJ databases">
        <authorList>
            <person name="Jaros S."/>
            <person name="Januszkiewicz K."/>
            <person name="Wedrychowicz H."/>
        </authorList>
    </citation>
    <scope>NUCLEOTIDE SEQUENCE [LARGE SCALE GENOMIC DNA]</scope>
    <source>
        <strain evidence="3 4">ACAM 12</strain>
    </source>
</reference>
<evidence type="ECO:0000259" key="1">
    <source>
        <dbReference type="Pfam" id="PF00534"/>
    </source>
</evidence>
<organism evidence="3 4">
    <name type="scientific">Vreelandella subglaciescola</name>
    <dbReference type="NCBI Taxonomy" id="29571"/>
    <lineage>
        <taxon>Bacteria</taxon>
        <taxon>Pseudomonadati</taxon>
        <taxon>Pseudomonadota</taxon>
        <taxon>Gammaproteobacteria</taxon>
        <taxon>Oceanospirillales</taxon>
        <taxon>Halomonadaceae</taxon>
        <taxon>Vreelandella</taxon>
    </lineage>
</organism>
<dbReference type="PANTHER" id="PTHR12526:SF630">
    <property type="entry name" value="GLYCOSYLTRANSFERASE"/>
    <property type="match status" value="1"/>
</dbReference>
<evidence type="ECO:0000313" key="4">
    <source>
        <dbReference type="Proteomes" id="UP000190911"/>
    </source>
</evidence>
<dbReference type="AlphaFoldDB" id="A0A1M7HC67"/>
<protein>
    <submittedName>
        <fullName evidence="3">Glycosyltransferase involved in cell wall bisynthesis</fullName>
    </submittedName>
</protein>
<name>A0A1M7HC67_9GAMM</name>
<keyword evidence="3" id="KW-0808">Transferase</keyword>
<dbReference type="Proteomes" id="UP000190911">
    <property type="component" value="Chromosome I"/>
</dbReference>
<dbReference type="Gene3D" id="3.40.50.2000">
    <property type="entry name" value="Glycogen Phosphorylase B"/>
    <property type="match status" value="2"/>
</dbReference>
<dbReference type="FunCoup" id="A0A1M7HC67">
    <property type="interactions" value="41"/>
</dbReference>
<dbReference type="GO" id="GO:1901135">
    <property type="term" value="P:carbohydrate derivative metabolic process"/>
    <property type="evidence" value="ECO:0007669"/>
    <property type="project" value="UniProtKB-ARBA"/>
</dbReference>
<proteinExistence type="predicted"/>
<keyword evidence="4" id="KW-1185">Reference proteome</keyword>
<dbReference type="GO" id="GO:0016757">
    <property type="term" value="F:glycosyltransferase activity"/>
    <property type="evidence" value="ECO:0007669"/>
    <property type="project" value="InterPro"/>
</dbReference>
<dbReference type="Pfam" id="PF13439">
    <property type="entry name" value="Glyco_transf_4"/>
    <property type="match status" value="1"/>
</dbReference>
<dbReference type="OrthoDB" id="9804196at2"/>
<feature type="domain" description="Glycosyltransferase subfamily 4-like N-terminal" evidence="2">
    <location>
        <begin position="12"/>
        <end position="167"/>
    </location>
</feature>
<evidence type="ECO:0000259" key="2">
    <source>
        <dbReference type="Pfam" id="PF13439"/>
    </source>
</evidence>
<dbReference type="InterPro" id="IPR028098">
    <property type="entry name" value="Glyco_trans_4-like_N"/>
</dbReference>
<dbReference type="EMBL" id="LT670847">
    <property type="protein sequence ID" value="SHM25747.1"/>
    <property type="molecule type" value="Genomic_DNA"/>
</dbReference>
<dbReference type="Pfam" id="PF00534">
    <property type="entry name" value="Glycos_transf_1"/>
    <property type="match status" value="1"/>
</dbReference>
<gene>
    <name evidence="3" type="ORF">SAMN05878437_2019</name>
</gene>
<feature type="domain" description="Glycosyl transferase family 1" evidence="1">
    <location>
        <begin position="176"/>
        <end position="342"/>
    </location>
</feature>
<sequence length="375" mass="40619">MKVLLTITSLGVGGAERLVTGLADHFAAAGHEVVLVRFHGDAELSPTDVRVRLENLQMRRSLLGVLAAMVRFRRLVRSFRPDVVNSHLVHANILTRLLRLVTPMPRLISSAHNTNEEGRGRMRAYRLTDRLANISTNVSAEAVGAFEQQGALRPGRMVAIHNGIDTAAFTFDPAARERVRTELNLDEAAPLLLAVGRLWEPKDYPNLLRAFAGLEGGPVPPQLAIVGDGPLRGELEAMAGSLGVADRVHFLGVRHDVPALMAASDVFVLASAWEGFGLVVAEAMACGRVVVATDCGGVREVVGDAGFLVPPRNAEALAKAMGRALRLSDDEHERLGVAARERVLARFSLDVMADRYLAVYRDDDLSDQQQLQGTK</sequence>
<dbReference type="STRING" id="29571.SAMN05878437_2019"/>